<name>A0AAD8B8E6_BIOPF</name>
<dbReference type="PANTHER" id="PTHR10974">
    <property type="entry name" value="FI08016P-RELATED"/>
    <property type="match status" value="1"/>
</dbReference>
<dbReference type="PANTHER" id="PTHR10974:SF1">
    <property type="entry name" value="FI08016P-RELATED"/>
    <property type="match status" value="1"/>
</dbReference>
<dbReference type="CDD" id="cd16021">
    <property type="entry name" value="ALP_like"/>
    <property type="match status" value="1"/>
</dbReference>
<protein>
    <submittedName>
        <fullName evidence="1">Uncharacterized protein</fullName>
    </submittedName>
</protein>
<proteinExistence type="predicted"/>
<dbReference type="Gene3D" id="3.40.720.10">
    <property type="entry name" value="Alkaline Phosphatase, subunit A"/>
    <property type="match status" value="1"/>
</dbReference>
<dbReference type="Proteomes" id="UP001233172">
    <property type="component" value="Unassembled WGS sequence"/>
</dbReference>
<reference evidence="1" key="1">
    <citation type="journal article" date="2023" name="PLoS Negl. Trop. Dis.">
        <title>A genome sequence for Biomphalaria pfeifferi, the major vector snail for the human-infecting parasite Schistosoma mansoni.</title>
        <authorList>
            <person name="Bu L."/>
            <person name="Lu L."/>
            <person name="Laidemitt M.R."/>
            <person name="Zhang S.M."/>
            <person name="Mutuku M."/>
            <person name="Mkoji G."/>
            <person name="Steinauer M."/>
            <person name="Loker E.S."/>
        </authorList>
    </citation>
    <scope>NUCLEOTIDE SEQUENCE</scope>
    <source>
        <strain evidence="1">KasaAsao</strain>
    </source>
</reference>
<comment type="caution">
    <text evidence="1">The sequence shown here is derived from an EMBL/GenBank/DDBJ whole genome shotgun (WGS) entry which is preliminary data.</text>
</comment>
<dbReference type="GO" id="GO:0005615">
    <property type="term" value="C:extracellular space"/>
    <property type="evidence" value="ECO:0007669"/>
    <property type="project" value="TreeGrafter"/>
</dbReference>
<evidence type="ECO:0000313" key="2">
    <source>
        <dbReference type="Proteomes" id="UP001233172"/>
    </source>
</evidence>
<dbReference type="InterPro" id="IPR017850">
    <property type="entry name" value="Alkaline_phosphatase_core_sf"/>
</dbReference>
<evidence type="ECO:0000313" key="1">
    <source>
        <dbReference type="EMBL" id="KAK0049975.1"/>
    </source>
</evidence>
<dbReference type="AlphaFoldDB" id="A0AAD8B8E6"/>
<keyword evidence="2" id="KW-1185">Reference proteome</keyword>
<organism evidence="1 2">
    <name type="scientific">Biomphalaria pfeifferi</name>
    <name type="common">Bloodfluke planorb</name>
    <name type="synonym">Freshwater snail</name>
    <dbReference type="NCBI Taxonomy" id="112525"/>
    <lineage>
        <taxon>Eukaryota</taxon>
        <taxon>Metazoa</taxon>
        <taxon>Spiralia</taxon>
        <taxon>Lophotrochozoa</taxon>
        <taxon>Mollusca</taxon>
        <taxon>Gastropoda</taxon>
        <taxon>Heterobranchia</taxon>
        <taxon>Euthyneura</taxon>
        <taxon>Panpulmonata</taxon>
        <taxon>Hygrophila</taxon>
        <taxon>Lymnaeoidea</taxon>
        <taxon>Planorbidae</taxon>
        <taxon>Biomphalaria</taxon>
    </lineage>
</organism>
<gene>
    <name evidence="1" type="ORF">Bpfe_020526</name>
</gene>
<reference evidence="1" key="2">
    <citation type="submission" date="2023-04" db="EMBL/GenBank/DDBJ databases">
        <authorList>
            <person name="Bu L."/>
            <person name="Lu L."/>
            <person name="Laidemitt M.R."/>
            <person name="Zhang S.M."/>
            <person name="Mutuku M."/>
            <person name="Mkoji G."/>
            <person name="Steinauer M."/>
            <person name="Loker E.S."/>
        </authorList>
    </citation>
    <scope>NUCLEOTIDE SEQUENCE</scope>
    <source>
        <strain evidence="1">KasaAsao</strain>
        <tissue evidence="1">Whole Snail</tissue>
    </source>
</reference>
<accession>A0AAD8B8E6</accession>
<dbReference type="EMBL" id="JASAOG010000119">
    <property type="protein sequence ID" value="KAK0049975.1"/>
    <property type="molecule type" value="Genomic_DNA"/>
</dbReference>
<dbReference type="InterPro" id="IPR004245">
    <property type="entry name" value="DUF229"/>
</dbReference>
<sequence length="663" mass="75492">MNKIRCNRLFAYKRSRQLFLVLAVAALGIVAVEFIFSGGLDVQTSETRVLSVHLKSIFREKQWIEPTFCKFMEINPYSSNIMKISGLDKKAVECSGYFPDLTYINGSGLLVDQIKILHVKNFTSCKYRNVLRHTDNIVKSGNWSQAFTNFVELQESEEFILVECQNSTSGIVSRTYHARVPRHNDVVELNRVRLRKRQVESDPTETLNIIMIGMDGTSRHQMMRGMNKTYSYLMGELNSFDLSMHNQVGSNTFPNLVPLLSGHTAEEVESWWERLQPLDPLDTLWRDFTNAGFQTLFSEDYPTIGALHYLKKGFLYQPTTYNSRPICLALEHDHNIWSQGSFCIGNTPETRFHFDYLNIFLETVQGNPYLAILFLKKLTHDDTTRNNMADLHTYNFYKLLQGSGKLNNTLLITFSDHGPRWGAIRESANGIVEGRAPYAIFTFPNWFNQKYPDVAENFQKNTKRLTTHFDTHATLRDLLYFKARKKSPLAPSVRGQSLFKKIPLNRTCSDASIPMEFCLCGQETMIDLPVSSNISRGLADIVVSAVNRKPNSSVCSLLRLKAVLQIRTANVSTLNTRDVRLFKVKIQTVPGDAIYEGTVQTKFCTNAALLYNLAQLWKGNLSNPLGVKVGDSIDRLNLYSGQADCELNPFNKPYCYCQNLLPA</sequence>
<dbReference type="SUPFAM" id="SSF53649">
    <property type="entry name" value="Alkaline phosphatase-like"/>
    <property type="match status" value="1"/>
</dbReference>
<dbReference type="FunFam" id="3.40.720.10:FF:000017">
    <property type="entry name" value="Predicted protein"/>
    <property type="match status" value="1"/>
</dbReference>
<dbReference type="Pfam" id="PF02995">
    <property type="entry name" value="DUF229"/>
    <property type="match status" value="1"/>
</dbReference>